<protein>
    <submittedName>
        <fullName evidence="1">Uncharacterized protein</fullName>
    </submittedName>
</protein>
<organism evidence="1 2">
    <name type="scientific">Cinchona calisaya</name>
    <dbReference type="NCBI Taxonomy" id="153742"/>
    <lineage>
        <taxon>Eukaryota</taxon>
        <taxon>Viridiplantae</taxon>
        <taxon>Streptophyta</taxon>
        <taxon>Embryophyta</taxon>
        <taxon>Tracheophyta</taxon>
        <taxon>Spermatophyta</taxon>
        <taxon>Magnoliopsida</taxon>
        <taxon>eudicotyledons</taxon>
        <taxon>Gunneridae</taxon>
        <taxon>Pentapetalae</taxon>
        <taxon>asterids</taxon>
        <taxon>lamiids</taxon>
        <taxon>Gentianales</taxon>
        <taxon>Rubiaceae</taxon>
        <taxon>Cinchonoideae</taxon>
        <taxon>Cinchoneae</taxon>
        <taxon>Cinchona</taxon>
    </lineage>
</organism>
<name>A0ABD2Z9I0_9GENT</name>
<gene>
    <name evidence="1" type="ORF">ACH5RR_023043</name>
</gene>
<evidence type="ECO:0000313" key="1">
    <source>
        <dbReference type="EMBL" id="KAL3516141.1"/>
    </source>
</evidence>
<sequence length="101" mass="11937">MLMEEEIAVVNKEKLGKPKYRMISRNEFCEFLDDRFKEKVLEDGVQDFRVDVDSRGIDLKEERKMISWMDYQNLDNVIKVQVGYGHIKPLIPMIVVHGDFS</sequence>
<reference evidence="1 2" key="1">
    <citation type="submission" date="2024-11" db="EMBL/GenBank/DDBJ databases">
        <title>A near-complete genome assembly of Cinchona calisaya.</title>
        <authorList>
            <person name="Lian D.C."/>
            <person name="Zhao X.W."/>
            <person name="Wei L."/>
        </authorList>
    </citation>
    <scope>NUCLEOTIDE SEQUENCE [LARGE SCALE GENOMIC DNA]</scope>
    <source>
        <tissue evidence="1">Nenye</tissue>
    </source>
</reference>
<accession>A0ABD2Z9I0</accession>
<dbReference type="EMBL" id="JBJUIK010000010">
    <property type="protein sequence ID" value="KAL3516141.1"/>
    <property type="molecule type" value="Genomic_DNA"/>
</dbReference>
<evidence type="ECO:0000313" key="2">
    <source>
        <dbReference type="Proteomes" id="UP001630127"/>
    </source>
</evidence>
<proteinExistence type="predicted"/>
<dbReference type="Proteomes" id="UP001630127">
    <property type="component" value="Unassembled WGS sequence"/>
</dbReference>
<dbReference type="AlphaFoldDB" id="A0ABD2Z9I0"/>
<comment type="caution">
    <text evidence="1">The sequence shown here is derived from an EMBL/GenBank/DDBJ whole genome shotgun (WGS) entry which is preliminary data.</text>
</comment>
<keyword evidence="2" id="KW-1185">Reference proteome</keyword>